<dbReference type="EMBL" id="JASVWL010000011">
    <property type="protein sequence ID" value="MDL5355951.1"/>
    <property type="molecule type" value="Genomic_DNA"/>
</dbReference>
<dbReference type="RefSeq" id="WP_286039202.1">
    <property type="nucleotide sequence ID" value="NZ_JASVWJ010000007.1"/>
</dbReference>
<comment type="caution">
    <text evidence="1">The sequence shown here is derived from an EMBL/GenBank/DDBJ whole genome shotgun (WGS) entry which is preliminary data.</text>
</comment>
<dbReference type="GeneID" id="83613090"/>
<proteinExistence type="predicted"/>
<evidence type="ECO:0000313" key="2">
    <source>
        <dbReference type="Proteomes" id="UP001224739"/>
    </source>
</evidence>
<protein>
    <submittedName>
        <fullName evidence="1">Abi family protein</fullName>
    </submittedName>
</protein>
<gene>
    <name evidence="1" type="ORF">QSH02_14005</name>
</gene>
<organism evidence="1 2">
    <name type="scientific">Proteus faecis</name>
    <dbReference type="NCBI Taxonomy" id="2050967"/>
    <lineage>
        <taxon>Bacteria</taxon>
        <taxon>Pseudomonadati</taxon>
        <taxon>Pseudomonadota</taxon>
        <taxon>Gammaproteobacteria</taxon>
        <taxon>Enterobacterales</taxon>
        <taxon>Morganellaceae</taxon>
        <taxon>Proteus</taxon>
    </lineage>
</organism>
<evidence type="ECO:0000313" key="1">
    <source>
        <dbReference type="EMBL" id="MDL5355951.1"/>
    </source>
</evidence>
<reference evidence="1" key="1">
    <citation type="submission" date="2023-06" db="EMBL/GenBank/DDBJ databases">
        <title>Acute promotion of culturable opportunistic pathogens and persistent increase of antibiotic resistance following antibiotic exposure in mouse gut microbiota.</title>
        <authorList>
            <person name="Li L."/>
            <person name="Wang B."/>
            <person name="Sun Y."/>
            <person name="Wang M."/>
            <person name="Xu H."/>
        </authorList>
    </citation>
    <scope>NUCLEOTIDE SEQUENCE</scope>
    <source>
        <strain evidence="1">EPA10_1</strain>
    </source>
</reference>
<name>A0AAW7CX76_9GAMM</name>
<dbReference type="AlphaFoldDB" id="A0AAW7CX76"/>
<sequence>MIYSDYISKSRLDIYEKHLKVQPTQVIAAYHWNKALSGAMLPAFQCLEVTLRNAINLAILSHPPKGSKGLWTPNNNWITDLPRYIGNSKIKPIERYKRATLTKHRQDTHGYLLDQYGNKILARKVKEENLVQQAKELISKEGKKPTPDRIISGLTFGFWVHLLTSIYEDTHGYRLLWPNLTPIVFPNAPMGYERSTIHDAFVRIKTLRNRLSHHEAIWKFHYDDPYTGKPNYKTPIYGAHASCNLLRKHYDDILDMIGWINLDRKNTFLKYSANLRFYALCSVNGLNSYIDPDKISTRVNISRGGRGIRKLLKVLSRNDFMRLTKSNETILTIGADNSMKIDNT</sequence>
<dbReference type="Pfam" id="PF07751">
    <property type="entry name" value="Abi_2"/>
    <property type="match status" value="1"/>
</dbReference>
<dbReference type="Proteomes" id="UP001224739">
    <property type="component" value="Unassembled WGS sequence"/>
</dbReference>
<dbReference type="InterPro" id="IPR011664">
    <property type="entry name" value="Abi_system_AbiD/AbiF-like"/>
</dbReference>
<accession>A0AAW7CX76</accession>